<evidence type="ECO:0000313" key="2">
    <source>
        <dbReference type="Proteomes" id="UP000095287"/>
    </source>
</evidence>
<proteinExistence type="predicted"/>
<accession>A0A1I7Y836</accession>
<dbReference type="AlphaFoldDB" id="A0A1I7Y836"/>
<evidence type="ECO:0000313" key="3">
    <source>
        <dbReference type="WBParaSite" id="L893_g13431.t1"/>
    </source>
</evidence>
<feature type="compositionally biased region" description="Basic residues" evidence="1">
    <location>
        <begin position="15"/>
        <end position="33"/>
    </location>
</feature>
<feature type="compositionally biased region" description="Basic residues" evidence="1">
    <location>
        <begin position="170"/>
        <end position="185"/>
    </location>
</feature>
<reference evidence="3" key="1">
    <citation type="submission" date="2016-11" db="UniProtKB">
        <authorList>
            <consortium name="WormBaseParasite"/>
        </authorList>
    </citation>
    <scope>IDENTIFICATION</scope>
</reference>
<evidence type="ECO:0000256" key="1">
    <source>
        <dbReference type="SAM" id="MobiDB-lite"/>
    </source>
</evidence>
<keyword evidence="2" id="KW-1185">Reference proteome</keyword>
<dbReference type="WBParaSite" id="L893_g13431.t1">
    <property type="protein sequence ID" value="L893_g13431.t1"/>
    <property type="gene ID" value="L893_g13431"/>
</dbReference>
<organism evidence="2 3">
    <name type="scientific">Steinernema glaseri</name>
    <dbReference type="NCBI Taxonomy" id="37863"/>
    <lineage>
        <taxon>Eukaryota</taxon>
        <taxon>Metazoa</taxon>
        <taxon>Ecdysozoa</taxon>
        <taxon>Nematoda</taxon>
        <taxon>Chromadorea</taxon>
        <taxon>Rhabditida</taxon>
        <taxon>Tylenchina</taxon>
        <taxon>Panagrolaimomorpha</taxon>
        <taxon>Strongyloidoidea</taxon>
        <taxon>Steinernematidae</taxon>
        <taxon>Steinernema</taxon>
    </lineage>
</organism>
<feature type="region of interest" description="Disordered" evidence="1">
    <location>
        <begin position="1"/>
        <end position="107"/>
    </location>
</feature>
<sequence>MSSKSPPLEINPKTGKPKRPRKPRAPRATTRKKSAPEPTTIIPDDIVMPPPYPRNVPTMKPPWETGVPFPSGRRDLMLKASSGVPMMESPPNRTMKSPVPVDSCASSRTAELRSLWLQTSNTPTMLPPPGAPSNPTNSSMLARLLAPPTTPPFEESLGSEGSADGTTPAKGRRQTAGQRKRTPRR</sequence>
<protein>
    <submittedName>
        <fullName evidence="3">AT hook-like</fullName>
    </submittedName>
</protein>
<name>A0A1I7Y836_9BILA</name>
<feature type="region of interest" description="Disordered" evidence="1">
    <location>
        <begin position="120"/>
        <end position="185"/>
    </location>
</feature>
<dbReference type="Proteomes" id="UP000095287">
    <property type="component" value="Unplaced"/>
</dbReference>